<accession>A0A328CAY0</accession>
<organism evidence="2 3">
    <name type="scientific">Lujinxingia litoralis</name>
    <dbReference type="NCBI Taxonomy" id="2211119"/>
    <lineage>
        <taxon>Bacteria</taxon>
        <taxon>Deltaproteobacteria</taxon>
        <taxon>Bradymonadales</taxon>
        <taxon>Lujinxingiaceae</taxon>
        <taxon>Lujinxingia</taxon>
    </lineage>
</organism>
<feature type="chain" id="PRO_5016379060" description="Lipoprotein" evidence="1">
    <location>
        <begin position="30"/>
        <end position="253"/>
    </location>
</feature>
<reference evidence="2 3" key="1">
    <citation type="submission" date="2018-05" db="EMBL/GenBank/DDBJ databases">
        <title>Lujinxingia marina gen. nov. sp. nov., a new facultative anaerobic member of the class Deltaproteobacteria, and proposal of Lujinxingaceae fam. nov.</title>
        <authorList>
            <person name="Li C.-M."/>
        </authorList>
    </citation>
    <scope>NUCLEOTIDE SEQUENCE [LARGE SCALE GENOMIC DNA]</scope>
    <source>
        <strain evidence="2 3">B210</strain>
    </source>
</reference>
<gene>
    <name evidence="2" type="ORF">DL240_03735</name>
</gene>
<proteinExistence type="predicted"/>
<evidence type="ECO:0000313" key="3">
    <source>
        <dbReference type="Proteomes" id="UP000249169"/>
    </source>
</evidence>
<protein>
    <recommendedName>
        <fullName evidence="4">Lipoprotein</fullName>
    </recommendedName>
</protein>
<dbReference type="OrthoDB" id="5497161at2"/>
<keyword evidence="1" id="KW-0732">Signal</keyword>
<evidence type="ECO:0000313" key="2">
    <source>
        <dbReference type="EMBL" id="RAL25332.1"/>
    </source>
</evidence>
<dbReference type="RefSeq" id="WP_111728504.1">
    <property type="nucleotide sequence ID" value="NZ_QHKO01000001.1"/>
</dbReference>
<name>A0A328CAY0_9DELT</name>
<dbReference type="Proteomes" id="UP000249169">
    <property type="component" value="Unassembled WGS sequence"/>
</dbReference>
<comment type="caution">
    <text evidence="2">The sequence shown here is derived from an EMBL/GenBank/DDBJ whole genome shotgun (WGS) entry which is preliminary data.</text>
</comment>
<dbReference type="AlphaFoldDB" id="A0A328CAY0"/>
<keyword evidence="3" id="KW-1185">Reference proteome</keyword>
<evidence type="ECO:0008006" key="4">
    <source>
        <dbReference type="Google" id="ProtNLM"/>
    </source>
</evidence>
<sequence length="253" mass="26740">MTLFFSASAGKKLCLLAIAAAALSLPACAFTDGSPWGRVLATLELSPPSGATLSEVGISSVRLIREVDGQAGSADFDPANPPPGYSLCHNGHCHSDDGRLVDYASIASESGGGSQVVSAVHLEHTLTSQAEVHSSLKINERGPLSAVEVELDTLVLEATLGYQGQMVEVRASVPVRGYRVRAPIDLRIDRESAAEQELPLVLQLPSELFAGLDLDDATLEEDGRLRITNTRNRELAQTLSERITAGVSLSLSP</sequence>
<feature type="signal peptide" evidence="1">
    <location>
        <begin position="1"/>
        <end position="29"/>
    </location>
</feature>
<dbReference type="EMBL" id="QHKO01000001">
    <property type="protein sequence ID" value="RAL25332.1"/>
    <property type="molecule type" value="Genomic_DNA"/>
</dbReference>
<evidence type="ECO:0000256" key="1">
    <source>
        <dbReference type="SAM" id="SignalP"/>
    </source>
</evidence>